<dbReference type="SUPFAM" id="SSF49899">
    <property type="entry name" value="Concanavalin A-like lectins/glucanases"/>
    <property type="match status" value="1"/>
</dbReference>
<feature type="region of interest" description="Disordered" evidence="1">
    <location>
        <begin position="709"/>
        <end position="733"/>
    </location>
</feature>
<accession>A0ABM6JFN0</accession>
<dbReference type="Pfam" id="PF20419">
    <property type="entry name" value="DUF6701"/>
    <property type="match status" value="1"/>
</dbReference>
<keyword evidence="5" id="KW-1185">Reference proteome</keyword>
<sequence length="1536" mass="163992">MVINRLKLYSFVMLAVLSFQVSAFESIDYARYFPNVVQGHHGTAASCENINQQLVIYDAQINGTNGVALDYCTSNSSNEIGNQTCDDGASGYKKCEISGTDIDGLDLNVAGNEFLFSSGNTGISWGQCSNNDLLGPGITEFGNVIIDKNNCELTFGAAPSEPYRIKSLILDKKTTINLPEGDYWVESFTINGGSPVINTTGNVRLFVNNSTSINGALTVNQGTDSTFTLIAYNNIDFNSSDSEINGYIYSDGNITINRTNTFNGRITSRKLVINDDTTINDGFPEPTPFHIQYGKSTSGSVTFDTAFPDGVTPLVFLMPTIEQTNTNSDGPASVFLDGTPTTTGFSWSQQESPSPASRYVESEDMTEIHWVAVNAGTHDLSNGTQLIAGTVELDTALIGSNSQYVNVALPSTQNVVLNQLQTQVNNCWLTSLSQFNNTGIRLAMDTSEVRSNNSRCQPDNLNNNQIQAETVAYLSLQSGSGSIVLNSENLNYHFGQAQTFTAGSVQDLSYQCGFTTALEGFTNPPIFVAGKNSRRGGDGGWLRRCQLTNSLVSMVVDEDTYRDTDRRHIWENYSFIALEKEEQVLTCFNDDFQRSDVGDDWVVSESRGGFIPTIVNNRLRITEAAGNQATSSTYQRLFPAAGNLVTIEFDHYAYGGSGADGIAFVLSDASITPQPGSYGGPLGYGARSNVDGFAGGWLGFGIDEYGNFSTEGGPGGPGRRQQSVAVRGSGSGTSGYDYLRGTCNNGQDNPSGGCLSPTVDNNENANHRYRITVDSQVAGQSMVSVERDTGNGYEMLISPFDAALEPNQSAVPTDFLLSLTGSTGGATNNHEIDNVEICALDSNPIGVVIDHFEFTHTGAALTCNAEPMTLKACANADCTQTVPDFVTATLSPATIATGGGWIGGNVVSFSGGSTNLELRNNTAGSVTVDVTGSTPGAKPFSTTLCSIAGNTPTAAQCTFNFADSGFIFDVPDKLANKPTGMINISAVEKDSETLECVPQFADVTKSVGFWSDYIEPSTVISGQNVSVTGSGTATSIGTSVGTRTPINLDFDSNGVAEIDVNYPDAGAIQLNAQYDGTGDEDGLVMVGADTFVSFPVGLCVSPVDAAASCPAGNQTCAVYKKAGEEFELTIQGMAWESDGDSDYCDNLATPNYAHAGMTLASSLVAPSPGIEGDIGLSSYDHLAAANNSNTITQSISEVGVFEFTVKSDSSYLGSSFYDIPLASSGNIGRFIPDRFAISGVSVLPACTVFNYMDQPFSMAMNISAFNIGSDVTENYQGDFAFATAILVGENSDDGDDKRNRLSALPVSASSWSAGVATVDSSYMASLSRLAAPNKDGPFEDMDIGVVMVDNDGDNSFVADPDMNAATVGSCGSNCDAKQITTQRFRHGRVVMDNTYGAENDTLQMPTRAEYWDGADWSVNILDNCSTVTPALVTQVDDSVLGYQFEPSLTSGQTIVRTGQSSMFAAGEFTLLWNAVITGTAADYRGQVTAPLIVPEWLQWYWNWDNASTTTLYDPRASAYFGRYRGHDRIIYWREKR</sequence>
<dbReference type="InterPro" id="IPR013320">
    <property type="entry name" value="ConA-like_dom_sf"/>
</dbReference>
<gene>
    <name evidence="4" type="ORF">SJ2017_0453</name>
</gene>
<evidence type="ECO:0000259" key="3">
    <source>
        <dbReference type="Pfam" id="PF20419"/>
    </source>
</evidence>
<dbReference type="Proteomes" id="UP000191820">
    <property type="component" value="Chromosome"/>
</dbReference>
<evidence type="ECO:0000256" key="2">
    <source>
        <dbReference type="SAM" id="SignalP"/>
    </source>
</evidence>
<dbReference type="EMBL" id="CP020472">
    <property type="protein sequence ID" value="ARD20793.1"/>
    <property type="molecule type" value="Genomic_DNA"/>
</dbReference>
<name>A0ABM6JFN0_9GAMM</name>
<organism evidence="4 5">
    <name type="scientific">Shewanella japonica</name>
    <dbReference type="NCBI Taxonomy" id="93973"/>
    <lineage>
        <taxon>Bacteria</taxon>
        <taxon>Pseudomonadati</taxon>
        <taxon>Pseudomonadota</taxon>
        <taxon>Gammaproteobacteria</taxon>
        <taxon>Alteromonadales</taxon>
        <taxon>Shewanellaceae</taxon>
        <taxon>Shewanella</taxon>
    </lineage>
</organism>
<evidence type="ECO:0000313" key="5">
    <source>
        <dbReference type="Proteomes" id="UP000191820"/>
    </source>
</evidence>
<dbReference type="InterPro" id="IPR046524">
    <property type="entry name" value="DUF6701"/>
</dbReference>
<dbReference type="Gene3D" id="2.60.120.200">
    <property type="match status" value="1"/>
</dbReference>
<proteinExistence type="predicted"/>
<evidence type="ECO:0000313" key="4">
    <source>
        <dbReference type="EMBL" id="ARD20793.1"/>
    </source>
</evidence>
<feature type="domain" description="DUF6701" evidence="3">
    <location>
        <begin position="942"/>
        <end position="1535"/>
    </location>
</feature>
<feature type="chain" id="PRO_5046024262" evidence="2">
    <location>
        <begin position="24"/>
        <end position="1536"/>
    </location>
</feature>
<reference evidence="4 5" key="1">
    <citation type="submission" date="2017-03" db="EMBL/GenBank/DDBJ databases">
        <title>Genome sequencing of Shewanella japonica KCTC 22435.</title>
        <authorList>
            <person name="Kim K.M."/>
        </authorList>
    </citation>
    <scope>NUCLEOTIDE SEQUENCE [LARGE SCALE GENOMIC DNA]</scope>
    <source>
        <strain evidence="4 5">KCTC 22435</strain>
    </source>
</reference>
<evidence type="ECO:0000256" key="1">
    <source>
        <dbReference type="SAM" id="MobiDB-lite"/>
    </source>
</evidence>
<protein>
    <submittedName>
        <fullName evidence="4">MSHA biogenesis protein MshQ</fullName>
    </submittedName>
</protein>
<keyword evidence="2" id="KW-0732">Signal</keyword>
<feature type="signal peptide" evidence="2">
    <location>
        <begin position="1"/>
        <end position="23"/>
    </location>
</feature>